<name>A0A2J6RC82_HYAVF</name>
<gene>
    <name evidence="1" type="ORF">L207DRAFT_569472</name>
</gene>
<evidence type="ECO:0000313" key="1">
    <source>
        <dbReference type="EMBL" id="PMD36099.1"/>
    </source>
</evidence>
<sequence length="133" mass="14628">MTKTVLLQCAQRRRGQVGCKYEVPRGVFLRWLQHDHWFVPSPASERGFTVGRIGGVLVVTTCLVDFGEGQSTVAAPPRTSVTCVLEGSLMIPKRSPSKPKVQQSIRESVYELPDADKTVGKVARSGKSRCRGE</sequence>
<protein>
    <submittedName>
        <fullName evidence="1">Uncharacterized protein</fullName>
    </submittedName>
</protein>
<dbReference type="EMBL" id="KZ613951">
    <property type="protein sequence ID" value="PMD36099.1"/>
    <property type="molecule type" value="Genomic_DNA"/>
</dbReference>
<dbReference type="AlphaFoldDB" id="A0A2J6RC82"/>
<keyword evidence="2" id="KW-1185">Reference proteome</keyword>
<proteinExistence type="predicted"/>
<organism evidence="1 2">
    <name type="scientific">Hyaloscypha variabilis (strain UAMH 11265 / GT02V1 / F)</name>
    <name type="common">Meliniomyces variabilis</name>
    <dbReference type="NCBI Taxonomy" id="1149755"/>
    <lineage>
        <taxon>Eukaryota</taxon>
        <taxon>Fungi</taxon>
        <taxon>Dikarya</taxon>
        <taxon>Ascomycota</taxon>
        <taxon>Pezizomycotina</taxon>
        <taxon>Leotiomycetes</taxon>
        <taxon>Helotiales</taxon>
        <taxon>Hyaloscyphaceae</taxon>
        <taxon>Hyaloscypha</taxon>
        <taxon>Hyaloscypha variabilis</taxon>
    </lineage>
</organism>
<dbReference type="Proteomes" id="UP000235786">
    <property type="component" value="Unassembled WGS sequence"/>
</dbReference>
<reference evidence="1 2" key="1">
    <citation type="submission" date="2016-04" db="EMBL/GenBank/DDBJ databases">
        <title>A degradative enzymes factory behind the ericoid mycorrhizal symbiosis.</title>
        <authorList>
            <consortium name="DOE Joint Genome Institute"/>
            <person name="Martino E."/>
            <person name="Morin E."/>
            <person name="Grelet G."/>
            <person name="Kuo A."/>
            <person name="Kohler A."/>
            <person name="Daghino S."/>
            <person name="Barry K."/>
            <person name="Choi C."/>
            <person name="Cichocki N."/>
            <person name="Clum A."/>
            <person name="Copeland A."/>
            <person name="Hainaut M."/>
            <person name="Haridas S."/>
            <person name="Labutti K."/>
            <person name="Lindquist E."/>
            <person name="Lipzen A."/>
            <person name="Khouja H.-R."/>
            <person name="Murat C."/>
            <person name="Ohm R."/>
            <person name="Olson A."/>
            <person name="Spatafora J."/>
            <person name="Veneault-Fourrey C."/>
            <person name="Henrissat B."/>
            <person name="Grigoriev I."/>
            <person name="Martin F."/>
            <person name="Perotto S."/>
        </authorList>
    </citation>
    <scope>NUCLEOTIDE SEQUENCE [LARGE SCALE GENOMIC DNA]</scope>
    <source>
        <strain evidence="1 2">F</strain>
    </source>
</reference>
<evidence type="ECO:0000313" key="2">
    <source>
        <dbReference type="Proteomes" id="UP000235786"/>
    </source>
</evidence>
<accession>A0A2J6RC82</accession>